<dbReference type="InterPro" id="IPR036779">
    <property type="entry name" value="LysM_dom_sf"/>
</dbReference>
<dbReference type="AlphaFoldDB" id="A0A7X0SNC8"/>
<dbReference type="Gene3D" id="3.10.350.10">
    <property type="entry name" value="LysM domain"/>
    <property type="match status" value="1"/>
</dbReference>
<comment type="caution">
    <text evidence="3">The sequence shown here is derived from an EMBL/GenBank/DDBJ whole genome shotgun (WGS) entry which is preliminary data.</text>
</comment>
<feature type="domain" description="LysM" evidence="2">
    <location>
        <begin position="169"/>
        <end position="218"/>
    </location>
</feature>
<dbReference type="SUPFAM" id="SSF54106">
    <property type="entry name" value="LysM domain"/>
    <property type="match status" value="1"/>
</dbReference>
<accession>A0A7X0SNC8</accession>
<dbReference type="Pfam" id="PF01476">
    <property type="entry name" value="LysM"/>
    <property type="match status" value="1"/>
</dbReference>
<dbReference type="RefSeq" id="WP_185130831.1">
    <property type="nucleotide sequence ID" value="NZ_JACJVO010000024.1"/>
</dbReference>
<dbReference type="Proteomes" id="UP000564644">
    <property type="component" value="Unassembled WGS sequence"/>
</dbReference>
<evidence type="ECO:0000313" key="3">
    <source>
        <dbReference type="EMBL" id="MBB6733183.1"/>
    </source>
</evidence>
<dbReference type="PANTHER" id="PTHR34700:SF4">
    <property type="entry name" value="PHAGE-LIKE ELEMENT PBSX PROTEIN XKDP"/>
    <property type="match status" value="1"/>
</dbReference>
<dbReference type="PROSITE" id="PS51782">
    <property type="entry name" value="LYSM"/>
    <property type="match status" value="1"/>
</dbReference>
<dbReference type="EMBL" id="JACJVO010000024">
    <property type="protein sequence ID" value="MBB6733183.1"/>
    <property type="molecule type" value="Genomic_DNA"/>
</dbReference>
<dbReference type="InterPro" id="IPR052196">
    <property type="entry name" value="Bact_Kbp"/>
</dbReference>
<gene>
    <name evidence="3" type="ORF">H7C18_19880</name>
</gene>
<evidence type="ECO:0000313" key="4">
    <source>
        <dbReference type="Proteomes" id="UP000564644"/>
    </source>
</evidence>
<dbReference type="InterPro" id="IPR018392">
    <property type="entry name" value="LysM"/>
</dbReference>
<dbReference type="CDD" id="cd00118">
    <property type="entry name" value="LysM"/>
    <property type="match status" value="1"/>
</dbReference>
<dbReference type="PANTHER" id="PTHR34700">
    <property type="entry name" value="POTASSIUM BINDING PROTEIN KBP"/>
    <property type="match status" value="1"/>
</dbReference>
<protein>
    <submittedName>
        <fullName evidence="3">LysM peptidoglycan-binding domain-containing protein</fullName>
    </submittedName>
</protein>
<feature type="region of interest" description="Disordered" evidence="1">
    <location>
        <begin position="148"/>
        <end position="168"/>
    </location>
</feature>
<evidence type="ECO:0000256" key="1">
    <source>
        <dbReference type="SAM" id="MobiDB-lite"/>
    </source>
</evidence>
<reference evidence="3 4" key="1">
    <citation type="submission" date="2020-08" db="EMBL/GenBank/DDBJ databases">
        <title>Cohnella phylogeny.</title>
        <authorList>
            <person name="Dunlap C."/>
        </authorList>
    </citation>
    <scope>NUCLEOTIDE SEQUENCE [LARGE SCALE GENOMIC DNA]</scope>
    <source>
        <strain evidence="3 4">CBP 2801</strain>
    </source>
</reference>
<proteinExistence type="predicted"/>
<keyword evidence="4" id="KW-1185">Reference proteome</keyword>
<evidence type="ECO:0000259" key="2">
    <source>
        <dbReference type="PROSITE" id="PS51782"/>
    </source>
</evidence>
<dbReference type="SMART" id="SM00257">
    <property type="entry name" value="LysM"/>
    <property type="match status" value="1"/>
</dbReference>
<name>A0A7X0SNC8_9BACL</name>
<sequence>MAYGIWLSWNSQEEGFDLPVLPEEIGVSMGGDGAGHDVYGLGKINVIKDRNLAEYTIDSFFPAQNYPFVTATVLLHPKAYVDYIMRWWESKWPIRFVYRGSTMEVNTAASIESFEWKERAGAAGDIEYSLKLKEYRFYSALKPTVKSSGGAATVTKSAPKRPDDRVPPKTYTVVSGDSLWKIAQMTLGDGSRWKEIQKLNKISDAQVKSLKIGQTLKLPAVTGSGG</sequence>
<organism evidence="3 4">
    <name type="scientific">Cohnella zeiphila</name>
    <dbReference type="NCBI Taxonomy" id="2761120"/>
    <lineage>
        <taxon>Bacteria</taxon>
        <taxon>Bacillati</taxon>
        <taxon>Bacillota</taxon>
        <taxon>Bacilli</taxon>
        <taxon>Bacillales</taxon>
        <taxon>Paenibacillaceae</taxon>
        <taxon>Cohnella</taxon>
    </lineage>
</organism>